<dbReference type="RefSeq" id="WP_076979249.1">
    <property type="nucleotide sequence ID" value="NZ_CP019124.1"/>
</dbReference>
<comment type="similarity">
    <text evidence="2">Belongs to the FliJ family.</text>
</comment>
<evidence type="ECO:0000256" key="6">
    <source>
        <dbReference type="ARBA" id="ARBA00022500"/>
    </source>
</evidence>
<evidence type="ECO:0000256" key="9">
    <source>
        <dbReference type="ARBA" id="ARBA00023136"/>
    </source>
</evidence>
<dbReference type="Gene3D" id="1.10.287.1700">
    <property type="match status" value="1"/>
</dbReference>
<dbReference type="OrthoDB" id="7872267at2"/>
<sequence length="147" mass="17195">MSTRQTAARRIRALDLLERVKRHEMEDELRELARINGKIAETRAQREELDRRLREETRSRDLEVAPYIAGFARAMREQIAGLDGQLEKLAAESRTLDDFVRERYREARTYASVADRLRQEARQEAARREAKDLDEIALTLWQRASAG</sequence>
<keyword evidence="6" id="KW-0145">Chemotaxis</keyword>
<dbReference type="EMBL" id="CP019124">
    <property type="protein sequence ID" value="APX89226.1"/>
    <property type="molecule type" value="Genomic_DNA"/>
</dbReference>
<keyword evidence="5" id="KW-1003">Cell membrane</keyword>
<keyword evidence="10" id="KW-1006">Bacterial flagellum protein export</keyword>
<evidence type="ECO:0000256" key="1">
    <source>
        <dbReference type="ARBA" id="ARBA00004413"/>
    </source>
</evidence>
<dbReference type="GO" id="GO:0044781">
    <property type="term" value="P:bacterial-type flagellum organization"/>
    <property type="evidence" value="ECO:0007669"/>
    <property type="project" value="UniProtKB-KW"/>
</dbReference>
<comment type="subcellular location">
    <subcellularLocation>
        <location evidence="1">Cell membrane</location>
        <topology evidence="1">Peripheral membrane protein</topology>
        <orientation evidence="1">Cytoplasmic side</orientation>
    </subcellularLocation>
</comment>
<dbReference type="InterPro" id="IPR012823">
    <property type="entry name" value="Flagell_FliJ"/>
</dbReference>
<keyword evidence="9" id="KW-0472">Membrane</keyword>
<evidence type="ECO:0000256" key="8">
    <source>
        <dbReference type="ARBA" id="ARBA00022927"/>
    </source>
</evidence>
<dbReference type="STRING" id="1267768.BV394_05430"/>
<dbReference type="Proteomes" id="UP000187266">
    <property type="component" value="Chromosome"/>
</dbReference>
<keyword evidence="4" id="KW-0813">Transport</keyword>
<accession>A0A1U7DGX9</accession>
<reference evidence="11 12" key="1">
    <citation type="submission" date="2017-01" db="EMBL/GenBank/DDBJ databases">
        <title>Genomic analysis of Xuhuaishuia manganoxidans DY6-4.</title>
        <authorList>
            <person name="Wang X."/>
        </authorList>
    </citation>
    <scope>NUCLEOTIDE SEQUENCE [LARGE SCALE GENOMIC DNA]</scope>
    <source>
        <strain evidence="11 12">DY6-4</strain>
    </source>
</reference>
<evidence type="ECO:0000256" key="4">
    <source>
        <dbReference type="ARBA" id="ARBA00022448"/>
    </source>
</evidence>
<dbReference type="AlphaFoldDB" id="A0A1U7DGX9"/>
<evidence type="ECO:0000256" key="7">
    <source>
        <dbReference type="ARBA" id="ARBA00022795"/>
    </source>
</evidence>
<dbReference type="GO" id="GO:0015031">
    <property type="term" value="P:protein transport"/>
    <property type="evidence" value="ECO:0007669"/>
    <property type="project" value="UniProtKB-KW"/>
</dbReference>
<proteinExistence type="inferred from homology"/>
<evidence type="ECO:0000256" key="5">
    <source>
        <dbReference type="ARBA" id="ARBA00022475"/>
    </source>
</evidence>
<evidence type="ECO:0000256" key="2">
    <source>
        <dbReference type="ARBA" id="ARBA00010004"/>
    </source>
</evidence>
<evidence type="ECO:0000313" key="11">
    <source>
        <dbReference type="EMBL" id="APX89226.1"/>
    </source>
</evidence>
<dbReference type="GO" id="GO:0006935">
    <property type="term" value="P:chemotaxis"/>
    <property type="evidence" value="ECO:0007669"/>
    <property type="project" value="UniProtKB-KW"/>
</dbReference>
<name>A0A1U7DGX9_9RHOB</name>
<dbReference type="Pfam" id="PF02050">
    <property type="entry name" value="FliJ"/>
    <property type="match status" value="1"/>
</dbReference>
<keyword evidence="7" id="KW-1005">Bacterial flagellum biogenesis</keyword>
<accession>A0A2M9DER2</accession>
<dbReference type="GO" id="GO:0009288">
    <property type="term" value="C:bacterial-type flagellum"/>
    <property type="evidence" value="ECO:0007669"/>
    <property type="project" value="InterPro"/>
</dbReference>
<keyword evidence="8" id="KW-0653">Protein transport</keyword>
<dbReference type="InterPro" id="IPR053716">
    <property type="entry name" value="Flag_assembly_chemotaxis_eff"/>
</dbReference>
<evidence type="ECO:0000256" key="10">
    <source>
        <dbReference type="ARBA" id="ARBA00023225"/>
    </source>
</evidence>
<dbReference type="GO" id="GO:0005886">
    <property type="term" value="C:plasma membrane"/>
    <property type="evidence" value="ECO:0007669"/>
    <property type="project" value="UniProtKB-SubCell"/>
</dbReference>
<evidence type="ECO:0000313" key="12">
    <source>
        <dbReference type="Proteomes" id="UP000187266"/>
    </source>
</evidence>
<dbReference type="GO" id="GO:0071973">
    <property type="term" value="P:bacterial-type flagellum-dependent cell motility"/>
    <property type="evidence" value="ECO:0007669"/>
    <property type="project" value="InterPro"/>
</dbReference>
<protein>
    <recommendedName>
        <fullName evidence="3">Flagellar FliJ protein</fullName>
    </recommendedName>
</protein>
<organism evidence="11 12">
    <name type="scientific">Brevirhabdus pacifica</name>
    <dbReference type="NCBI Taxonomy" id="1267768"/>
    <lineage>
        <taxon>Bacteria</taxon>
        <taxon>Pseudomonadati</taxon>
        <taxon>Pseudomonadota</taxon>
        <taxon>Alphaproteobacteria</taxon>
        <taxon>Rhodobacterales</taxon>
        <taxon>Paracoccaceae</taxon>
        <taxon>Brevirhabdus</taxon>
    </lineage>
</organism>
<gene>
    <name evidence="11" type="ORF">BV394_05430</name>
</gene>
<keyword evidence="12" id="KW-1185">Reference proteome</keyword>
<evidence type="ECO:0000256" key="3">
    <source>
        <dbReference type="ARBA" id="ARBA00020392"/>
    </source>
</evidence>